<evidence type="ECO:0000256" key="9">
    <source>
        <dbReference type="ARBA" id="ARBA00023237"/>
    </source>
</evidence>
<dbReference type="InterPro" id="IPR000531">
    <property type="entry name" value="Beta-barrel_TonB"/>
</dbReference>
<dbReference type="Pfam" id="PF00593">
    <property type="entry name" value="TonB_dep_Rec_b-barrel"/>
    <property type="match status" value="1"/>
</dbReference>
<dbReference type="EMBL" id="UINC01039992">
    <property type="protein sequence ID" value="SVB39257.1"/>
    <property type="molecule type" value="Genomic_DNA"/>
</dbReference>
<comment type="subcellular location">
    <subcellularLocation>
        <location evidence="1">Cell outer membrane</location>
        <topology evidence="1">Multi-pass membrane protein</topology>
    </subcellularLocation>
</comment>
<keyword evidence="7" id="KW-0798">TonB box</keyword>
<evidence type="ECO:0000256" key="7">
    <source>
        <dbReference type="ARBA" id="ARBA00023077"/>
    </source>
</evidence>
<dbReference type="InterPro" id="IPR039426">
    <property type="entry name" value="TonB-dep_rcpt-like"/>
</dbReference>
<organism evidence="11">
    <name type="scientific">marine metagenome</name>
    <dbReference type="NCBI Taxonomy" id="408172"/>
    <lineage>
        <taxon>unclassified sequences</taxon>
        <taxon>metagenomes</taxon>
        <taxon>ecological metagenomes</taxon>
    </lineage>
</organism>
<dbReference type="Gene3D" id="2.40.170.20">
    <property type="entry name" value="TonB-dependent receptor, beta-barrel domain"/>
    <property type="match status" value="1"/>
</dbReference>
<dbReference type="AlphaFoldDB" id="A0A382DNT5"/>
<protein>
    <recommendedName>
        <fullName evidence="10">TonB-dependent receptor-like beta-barrel domain-containing protein</fullName>
    </recommendedName>
</protein>
<feature type="domain" description="TonB-dependent receptor-like beta-barrel" evidence="10">
    <location>
        <begin position="1"/>
        <end position="248"/>
    </location>
</feature>
<evidence type="ECO:0000256" key="4">
    <source>
        <dbReference type="ARBA" id="ARBA00022692"/>
    </source>
</evidence>
<keyword evidence="3" id="KW-0410">Iron transport</keyword>
<evidence type="ECO:0000313" key="11">
    <source>
        <dbReference type="EMBL" id="SVB39257.1"/>
    </source>
</evidence>
<name>A0A382DNT5_9ZZZZ</name>
<keyword evidence="9" id="KW-0998">Cell outer membrane</keyword>
<keyword evidence="2" id="KW-0813">Transport</keyword>
<proteinExistence type="predicted"/>
<evidence type="ECO:0000259" key="10">
    <source>
        <dbReference type="Pfam" id="PF00593"/>
    </source>
</evidence>
<keyword evidence="4" id="KW-0812">Transmembrane</keyword>
<keyword evidence="6" id="KW-0406">Ion transport</keyword>
<dbReference type="InterPro" id="IPR036942">
    <property type="entry name" value="Beta-barrel_TonB_sf"/>
</dbReference>
<keyword evidence="5" id="KW-0408">Iron</keyword>
<evidence type="ECO:0000256" key="8">
    <source>
        <dbReference type="ARBA" id="ARBA00023136"/>
    </source>
</evidence>
<evidence type="ECO:0000256" key="1">
    <source>
        <dbReference type="ARBA" id="ARBA00004571"/>
    </source>
</evidence>
<evidence type="ECO:0000256" key="3">
    <source>
        <dbReference type="ARBA" id="ARBA00022496"/>
    </source>
</evidence>
<reference evidence="11" key="1">
    <citation type="submission" date="2018-05" db="EMBL/GenBank/DDBJ databases">
        <authorList>
            <person name="Lanie J.A."/>
            <person name="Ng W.-L."/>
            <person name="Kazmierczak K.M."/>
            <person name="Andrzejewski T.M."/>
            <person name="Davidsen T.M."/>
            <person name="Wayne K.J."/>
            <person name="Tettelin H."/>
            <person name="Glass J.I."/>
            <person name="Rusch D."/>
            <person name="Podicherti R."/>
            <person name="Tsui H.-C.T."/>
            <person name="Winkler M.E."/>
        </authorList>
    </citation>
    <scope>NUCLEOTIDE SEQUENCE</scope>
</reference>
<accession>A0A382DNT5</accession>
<dbReference type="PANTHER" id="PTHR32552:SF81">
    <property type="entry name" value="TONB-DEPENDENT OUTER MEMBRANE RECEPTOR"/>
    <property type="match status" value="1"/>
</dbReference>
<evidence type="ECO:0000256" key="5">
    <source>
        <dbReference type="ARBA" id="ARBA00023004"/>
    </source>
</evidence>
<dbReference type="PANTHER" id="PTHR32552">
    <property type="entry name" value="FERRICHROME IRON RECEPTOR-RELATED"/>
    <property type="match status" value="1"/>
</dbReference>
<dbReference type="PROSITE" id="PS52016">
    <property type="entry name" value="TONB_DEPENDENT_REC_3"/>
    <property type="match status" value="1"/>
</dbReference>
<dbReference type="GO" id="GO:0006826">
    <property type="term" value="P:iron ion transport"/>
    <property type="evidence" value="ECO:0007669"/>
    <property type="project" value="UniProtKB-KW"/>
</dbReference>
<dbReference type="SUPFAM" id="SSF56935">
    <property type="entry name" value="Porins"/>
    <property type="match status" value="1"/>
</dbReference>
<evidence type="ECO:0000256" key="2">
    <source>
        <dbReference type="ARBA" id="ARBA00022448"/>
    </source>
</evidence>
<dbReference type="GO" id="GO:0009279">
    <property type="term" value="C:cell outer membrane"/>
    <property type="evidence" value="ECO:0007669"/>
    <property type="project" value="UniProtKB-SubCell"/>
</dbReference>
<keyword evidence="8" id="KW-0472">Membrane</keyword>
<evidence type="ECO:0000256" key="6">
    <source>
        <dbReference type="ARBA" id="ARBA00023065"/>
    </source>
</evidence>
<feature type="non-terminal residue" evidence="11">
    <location>
        <position position="1"/>
    </location>
</feature>
<sequence length="290" mass="32121">AGIRYDYYNFSVTDQDLADGNDSAERTMNAASPSVGLTFAATPTVNLFTNLSTAYQTPTTVELSNRPEGGGGFNQLLDPERIRSFEVGLRGLLEPARLQYEVAVYRARLLDAFVSQESADEQTFFSNAGESARNGVELSLNWRPVSRVRARMAYTHQDFTFERFVTSSGTNYSGKLEPGAPPNRLFAGLDYAASGFRTSASVRWVDDFFVDNGNTVSNWASKVVDLRFGFDSLFGNTDLRPFFGIDNLFDERYNSSVIVNAYGPPGAKRYFEPSPSREFYVGMTVGFGVN</sequence>
<gene>
    <name evidence="11" type="ORF">METZ01_LOCUS192111</name>
</gene>